<evidence type="ECO:0000313" key="4">
    <source>
        <dbReference type="EMBL" id="SNR26311.1"/>
    </source>
</evidence>
<dbReference type="CDD" id="cd01823">
    <property type="entry name" value="SEST_like"/>
    <property type="match status" value="1"/>
</dbReference>
<feature type="active site" evidence="1">
    <location>
        <position position="298"/>
    </location>
</feature>
<dbReference type="GO" id="GO:0004806">
    <property type="term" value="F:triacylglycerol lipase activity"/>
    <property type="evidence" value="ECO:0007669"/>
    <property type="project" value="TreeGrafter"/>
</dbReference>
<keyword evidence="2" id="KW-1015">Disulfide bond</keyword>
<evidence type="ECO:0000313" key="5">
    <source>
        <dbReference type="Proteomes" id="UP000198420"/>
    </source>
</evidence>
<dbReference type="GO" id="GO:0019433">
    <property type="term" value="P:triglyceride catabolic process"/>
    <property type="evidence" value="ECO:0007669"/>
    <property type="project" value="TreeGrafter"/>
</dbReference>
<sequence length="317" mass="32646">MKRLFNGRPSTVRAVTRVAAGRGVRDRFVRDRVVRGRFVRGTVGAIVLAGAALGGTAVPAAAAAGEYVALGDSMASGPLIPNITGPVGCGRSTHNYAHELASRLGAALRDVTCSGAKTTHMTQPQSTSVGGVDTGTVPPQLDALTASTTLVTLTIGGNDVGLVGIAQDCATLDPTATPCKGEFEDQVAQRTRDFGPKLSAVLDGIRARSPKARIVVTGYGLYIKQNGCWPVQPVLPTDANFLQGSVNAMNDVIRRETTAHGGTYIDLVTPSAGHDACQSASKRWVEGYVPVHSAAPLHPNAQGEAAYAAVIGGVLGA</sequence>
<dbReference type="InterPro" id="IPR037460">
    <property type="entry name" value="SEST-like"/>
</dbReference>
<dbReference type="PANTHER" id="PTHR37981">
    <property type="entry name" value="LIPASE 2"/>
    <property type="match status" value="1"/>
</dbReference>
<feature type="active site" description="Nucleophile" evidence="1">
    <location>
        <position position="73"/>
    </location>
</feature>
<dbReference type="Pfam" id="PF13472">
    <property type="entry name" value="Lipase_GDSL_2"/>
    <property type="match status" value="1"/>
</dbReference>
<dbReference type="AlphaFoldDB" id="A0A238UWP9"/>
<organism evidence="4 5">
    <name type="scientific">Actinomadura mexicana</name>
    <dbReference type="NCBI Taxonomy" id="134959"/>
    <lineage>
        <taxon>Bacteria</taxon>
        <taxon>Bacillati</taxon>
        <taxon>Actinomycetota</taxon>
        <taxon>Actinomycetes</taxon>
        <taxon>Streptosporangiales</taxon>
        <taxon>Thermomonosporaceae</taxon>
        <taxon>Actinomadura</taxon>
    </lineage>
</organism>
<dbReference type="OrthoDB" id="5503950at2"/>
<proteinExistence type="predicted"/>
<keyword evidence="5" id="KW-1185">Reference proteome</keyword>
<dbReference type="InterPro" id="IPR036514">
    <property type="entry name" value="SGNH_hydro_sf"/>
</dbReference>
<feature type="domain" description="SGNH hydrolase-type esterase" evidence="3">
    <location>
        <begin position="69"/>
        <end position="305"/>
    </location>
</feature>
<feature type="disulfide bond" evidence="2">
    <location>
        <begin position="169"/>
        <end position="179"/>
    </location>
</feature>
<protein>
    <submittedName>
        <fullName evidence="4">GDSL-like Lipase/Acylhydrolase family protein</fullName>
    </submittedName>
</protein>
<gene>
    <name evidence="4" type="ORF">SAMN06265355_101507</name>
</gene>
<dbReference type="SUPFAM" id="SSF52266">
    <property type="entry name" value="SGNH hydrolase"/>
    <property type="match status" value="1"/>
</dbReference>
<keyword evidence="4" id="KW-0378">Hydrolase</keyword>
<dbReference type="Proteomes" id="UP000198420">
    <property type="component" value="Unassembled WGS sequence"/>
</dbReference>
<accession>A0A238UWP9</accession>
<name>A0A238UWP9_9ACTN</name>
<dbReference type="Gene3D" id="3.40.50.1110">
    <property type="entry name" value="SGNH hydrolase"/>
    <property type="match status" value="1"/>
</dbReference>
<feature type="disulfide bond" evidence="2">
    <location>
        <begin position="89"/>
        <end position="113"/>
    </location>
</feature>
<dbReference type="RefSeq" id="WP_089309901.1">
    <property type="nucleotide sequence ID" value="NZ_FZNP01000001.1"/>
</dbReference>
<evidence type="ECO:0000256" key="1">
    <source>
        <dbReference type="PIRSR" id="PIRSR637460-1"/>
    </source>
</evidence>
<dbReference type="EMBL" id="FZNP01000001">
    <property type="protein sequence ID" value="SNR26311.1"/>
    <property type="molecule type" value="Genomic_DNA"/>
</dbReference>
<dbReference type="PANTHER" id="PTHR37981:SF1">
    <property type="entry name" value="SGNH HYDROLASE-TYPE ESTERASE DOMAIN-CONTAINING PROTEIN"/>
    <property type="match status" value="1"/>
</dbReference>
<dbReference type="InterPro" id="IPR013830">
    <property type="entry name" value="SGNH_hydro"/>
</dbReference>
<evidence type="ECO:0000259" key="3">
    <source>
        <dbReference type="Pfam" id="PF13472"/>
    </source>
</evidence>
<feature type="disulfide bond" evidence="2">
    <location>
        <begin position="228"/>
        <end position="277"/>
    </location>
</feature>
<reference evidence="5" key="1">
    <citation type="submission" date="2017-06" db="EMBL/GenBank/DDBJ databases">
        <authorList>
            <person name="Varghese N."/>
            <person name="Submissions S."/>
        </authorList>
    </citation>
    <scope>NUCLEOTIDE SEQUENCE [LARGE SCALE GENOMIC DNA]</scope>
    <source>
        <strain evidence="5">DSM 44485</strain>
    </source>
</reference>
<evidence type="ECO:0000256" key="2">
    <source>
        <dbReference type="PIRSR" id="PIRSR637460-2"/>
    </source>
</evidence>